<organism evidence="2 3">
    <name type="scientific">Arabidopsis suecica</name>
    <name type="common">Swedish thale-cress</name>
    <name type="synonym">Cardaminopsis suecica</name>
    <dbReference type="NCBI Taxonomy" id="45249"/>
    <lineage>
        <taxon>Eukaryota</taxon>
        <taxon>Viridiplantae</taxon>
        <taxon>Streptophyta</taxon>
        <taxon>Embryophyta</taxon>
        <taxon>Tracheophyta</taxon>
        <taxon>Spermatophyta</taxon>
        <taxon>Magnoliopsida</taxon>
        <taxon>eudicotyledons</taxon>
        <taxon>Gunneridae</taxon>
        <taxon>Pentapetalae</taxon>
        <taxon>rosids</taxon>
        <taxon>malvids</taxon>
        <taxon>Brassicales</taxon>
        <taxon>Brassicaceae</taxon>
        <taxon>Camelineae</taxon>
        <taxon>Arabidopsis</taxon>
    </lineage>
</organism>
<sequence length="757" mass="85755">MPNWSQLPEELLHLTSTHLEDNCFDVVHARSVCTSWRSAFPFPSSLLRPSYSLPSFPLERKDLSTLEKVPLFLFRALTPHVADAVSPFKYYLGGIGQDESEDHMELSFPLQCSVKIKIPGSDPTLMNMLDYQIIPLGHKYRLFTSETHRMAFLPLDKEGRGGEFVVLLTYMYPKYLLVLTSADMRWKQLQNIPIASCFDVVTFRGRFYASFYSNNIFVIDPYSLKVTPLFPKPQNLHYLVPSGNDELFLVEKIISLNADFSKLPCRVSKLDEEAGKWVAVSDLGDRLLFIGGHIGNVSCLAKELPHGCGLSGNSILFTHVSGNVIFPYKYGVHTGNAEDDLNCWRPSMENRVMILNEYFSVLSFQVSKLQQFLTSEVNMATNKKKISSSIMPDWSQLPEELLHLISKNLENYCFDVVHARSVCTSWRSAFPFPLLRQSYPLPSLSLYPSKSKDLCTIEKVPLFLFRVLTPDVADVLSPFEYFFLGGIDQDESDDHMELPSPLQCSVKVKLPGTEPILMNMLDCQIIPVGHKYRMIGQDFIRVAILPLDKEAKRGEFVVILNYSYTLLVLTSAEMRWKPLKNVLGTTCNNLVTFRGRFYATFTSMKTVVIDPYSLEVTLLLPSPENPVHYLVPSGNDELFLVESTFHSSDISQLTYRVSRLDEKAGTWVEVKDLGDRVLFVGNLGKFSCSAKELPRGCGLSGNSILFTDLRGNVIFPYKYGVHTGNPEDDLNCWRPARENSVVILNTSFPVMTLRVER</sequence>
<dbReference type="EMBL" id="JAEFBJ010000009">
    <property type="protein sequence ID" value="KAG7571989.1"/>
    <property type="molecule type" value="Genomic_DNA"/>
</dbReference>
<dbReference type="Pfam" id="PF03478">
    <property type="entry name" value="Beta-prop_KIB1-4"/>
    <property type="match status" value="2"/>
</dbReference>
<accession>A0A8T2AH21</accession>
<dbReference type="Proteomes" id="UP000694251">
    <property type="component" value="Chromosome 9"/>
</dbReference>
<dbReference type="InterPro" id="IPR051304">
    <property type="entry name" value="SCF_F-box_domain"/>
</dbReference>
<keyword evidence="3" id="KW-1185">Reference proteome</keyword>
<dbReference type="PANTHER" id="PTHR47123:SF24">
    <property type="entry name" value="LOW PROTEIN: F-BOX_KELCH-REPEAT PROTEIN"/>
    <property type="match status" value="1"/>
</dbReference>
<dbReference type="PANTHER" id="PTHR47123">
    <property type="entry name" value="F-BOX PROTEIN SKIP23"/>
    <property type="match status" value="1"/>
</dbReference>
<dbReference type="InterPro" id="IPR001810">
    <property type="entry name" value="F-box_dom"/>
</dbReference>
<gene>
    <name evidence="2" type="ORF">ISN44_As09g003860</name>
</gene>
<protein>
    <submittedName>
        <fullName evidence="2">F-box domain</fullName>
    </submittedName>
</protein>
<proteinExistence type="predicted"/>
<feature type="domain" description="F-box" evidence="1">
    <location>
        <begin position="397"/>
        <end position="439"/>
    </location>
</feature>
<comment type="caution">
    <text evidence="2">The sequence shown here is derived from an EMBL/GenBank/DDBJ whole genome shotgun (WGS) entry which is preliminary data.</text>
</comment>
<reference evidence="2 3" key="1">
    <citation type="submission" date="2020-12" db="EMBL/GenBank/DDBJ databases">
        <title>Concerted genomic and epigenomic changes stabilize Arabidopsis allopolyploids.</title>
        <authorList>
            <person name="Chen Z."/>
        </authorList>
    </citation>
    <scope>NUCLEOTIDE SEQUENCE [LARGE SCALE GENOMIC DNA]</scope>
    <source>
        <strain evidence="2">As9502</strain>
        <tissue evidence="2">Leaf</tissue>
    </source>
</reference>
<name>A0A8T2AH21_ARASU</name>
<dbReference type="Pfam" id="PF00646">
    <property type="entry name" value="F-box"/>
    <property type="match status" value="2"/>
</dbReference>
<dbReference type="InterPro" id="IPR005174">
    <property type="entry name" value="KIB1-4_b-propeller"/>
</dbReference>
<dbReference type="AlphaFoldDB" id="A0A8T2AH21"/>
<feature type="domain" description="F-box" evidence="1">
    <location>
        <begin position="7"/>
        <end position="50"/>
    </location>
</feature>
<evidence type="ECO:0000259" key="1">
    <source>
        <dbReference type="SMART" id="SM00256"/>
    </source>
</evidence>
<dbReference type="OrthoDB" id="1113733at2759"/>
<dbReference type="SMART" id="SM00256">
    <property type="entry name" value="FBOX"/>
    <property type="match status" value="2"/>
</dbReference>
<evidence type="ECO:0000313" key="3">
    <source>
        <dbReference type="Proteomes" id="UP000694251"/>
    </source>
</evidence>
<evidence type="ECO:0000313" key="2">
    <source>
        <dbReference type="EMBL" id="KAG7571989.1"/>
    </source>
</evidence>